<reference evidence="1 2" key="1">
    <citation type="submission" date="2019-02" db="EMBL/GenBank/DDBJ databases">
        <title>WGS of Pseudoxanthomonas species novum from clinical isolates.</title>
        <authorList>
            <person name="Bernier A.-M."/>
            <person name="Bernard K."/>
            <person name="Vachon A."/>
        </authorList>
    </citation>
    <scope>NUCLEOTIDE SEQUENCE [LARGE SCALE GENOMIC DNA]</scope>
    <source>
        <strain evidence="1 2">NML171202</strain>
    </source>
</reference>
<comment type="caution">
    <text evidence="1">The sequence shown here is derived from an EMBL/GenBank/DDBJ whole genome shotgun (WGS) entry which is preliminary data.</text>
</comment>
<name>A0A4Q8LIW8_9GAMM</name>
<proteinExistence type="predicted"/>
<evidence type="ECO:0000313" key="1">
    <source>
        <dbReference type="EMBL" id="TAA29940.1"/>
    </source>
</evidence>
<protein>
    <submittedName>
        <fullName evidence="1">Uncharacterized protein</fullName>
    </submittedName>
</protein>
<accession>A0A4Q8LIW8</accession>
<gene>
    <name evidence="1" type="ORF">EA661_10475</name>
</gene>
<organism evidence="1 2">
    <name type="scientific">Pseudoxanthomonas winnipegensis</name>
    <dbReference type="NCBI Taxonomy" id="2480810"/>
    <lineage>
        <taxon>Bacteria</taxon>
        <taxon>Pseudomonadati</taxon>
        <taxon>Pseudomonadota</taxon>
        <taxon>Gammaproteobacteria</taxon>
        <taxon>Lysobacterales</taxon>
        <taxon>Lysobacteraceae</taxon>
        <taxon>Pseudoxanthomonas</taxon>
    </lineage>
</organism>
<dbReference type="EMBL" id="SHMB01000003">
    <property type="protein sequence ID" value="TAA29940.1"/>
    <property type="molecule type" value="Genomic_DNA"/>
</dbReference>
<evidence type="ECO:0000313" key="2">
    <source>
        <dbReference type="Proteomes" id="UP000291286"/>
    </source>
</evidence>
<dbReference type="RefSeq" id="WP_130553992.1">
    <property type="nucleotide sequence ID" value="NZ_SHMA01000002.1"/>
</dbReference>
<sequence length="76" mass="8551">MSDASNELHLHPVDGGRWVGVIYLKDAKRIEIAPLSNIDAGRSEIAKRVEGQLKNVMWAQDGGMILSEDWCRKDRC</sequence>
<dbReference type="Proteomes" id="UP000291286">
    <property type="component" value="Unassembled WGS sequence"/>
</dbReference>
<dbReference type="AlphaFoldDB" id="A0A4Q8LIW8"/>